<evidence type="ECO:0000313" key="11">
    <source>
        <dbReference type="Proteomes" id="UP001058003"/>
    </source>
</evidence>
<dbReference type="SUPFAM" id="SSF161098">
    <property type="entry name" value="MetI-like"/>
    <property type="match status" value="1"/>
</dbReference>
<feature type="domain" description="ABC transmembrane type-1" evidence="9">
    <location>
        <begin position="147"/>
        <end position="348"/>
    </location>
</feature>
<dbReference type="RefSeq" id="WP_052387362.1">
    <property type="nucleotide sequence ID" value="NZ_CP073767.1"/>
</dbReference>
<dbReference type="GO" id="GO:0005886">
    <property type="term" value="C:plasma membrane"/>
    <property type="evidence" value="ECO:0007669"/>
    <property type="project" value="UniProtKB-SubCell"/>
</dbReference>
<feature type="transmembrane region" description="Helical" evidence="7">
    <location>
        <begin position="149"/>
        <end position="174"/>
    </location>
</feature>
<feature type="region of interest" description="Disordered" evidence="8">
    <location>
        <begin position="1"/>
        <end position="48"/>
    </location>
</feature>
<feature type="transmembrane region" description="Helical" evidence="7">
    <location>
        <begin position="221"/>
        <end position="238"/>
    </location>
</feature>
<organism evidence="10 11">
    <name type="scientific">Dactylosporangium aurantiacum</name>
    <dbReference type="NCBI Taxonomy" id="35754"/>
    <lineage>
        <taxon>Bacteria</taxon>
        <taxon>Bacillati</taxon>
        <taxon>Actinomycetota</taxon>
        <taxon>Actinomycetes</taxon>
        <taxon>Micromonosporales</taxon>
        <taxon>Micromonosporaceae</taxon>
        <taxon>Dactylosporangium</taxon>
    </lineage>
</organism>
<evidence type="ECO:0000256" key="1">
    <source>
        <dbReference type="ARBA" id="ARBA00004651"/>
    </source>
</evidence>
<evidence type="ECO:0000256" key="6">
    <source>
        <dbReference type="ARBA" id="ARBA00023136"/>
    </source>
</evidence>
<dbReference type="AlphaFoldDB" id="A0A9Q9MKR7"/>
<feature type="transmembrane region" description="Helical" evidence="7">
    <location>
        <begin position="325"/>
        <end position="347"/>
    </location>
</feature>
<protein>
    <submittedName>
        <fullName evidence="10">ABC transporter permease</fullName>
    </submittedName>
</protein>
<dbReference type="CDD" id="cd06261">
    <property type="entry name" value="TM_PBP2"/>
    <property type="match status" value="1"/>
</dbReference>
<comment type="subcellular location">
    <subcellularLocation>
        <location evidence="1 7">Cell membrane</location>
        <topology evidence="1 7">Multi-pass membrane protein</topology>
    </subcellularLocation>
</comment>
<dbReference type="Pfam" id="PF00528">
    <property type="entry name" value="BPD_transp_1"/>
    <property type="match status" value="1"/>
</dbReference>
<dbReference type="PANTHER" id="PTHR43163">
    <property type="entry name" value="DIPEPTIDE TRANSPORT SYSTEM PERMEASE PROTEIN DPPB-RELATED"/>
    <property type="match status" value="1"/>
</dbReference>
<dbReference type="OrthoDB" id="9809425at2"/>
<dbReference type="KEGG" id="daur:Daura_19960"/>
<evidence type="ECO:0000256" key="5">
    <source>
        <dbReference type="ARBA" id="ARBA00022989"/>
    </source>
</evidence>
<keyword evidence="4 7" id="KW-0812">Transmembrane</keyword>
<accession>A0A9Q9MKR7</accession>
<evidence type="ECO:0000256" key="8">
    <source>
        <dbReference type="SAM" id="MobiDB-lite"/>
    </source>
</evidence>
<feature type="transmembrane region" description="Helical" evidence="7">
    <location>
        <begin position="186"/>
        <end position="209"/>
    </location>
</feature>
<keyword evidence="5 7" id="KW-1133">Transmembrane helix</keyword>
<evidence type="ECO:0000313" key="10">
    <source>
        <dbReference type="EMBL" id="UWZ58240.1"/>
    </source>
</evidence>
<dbReference type="Gene3D" id="1.10.3720.10">
    <property type="entry name" value="MetI-like"/>
    <property type="match status" value="1"/>
</dbReference>
<dbReference type="PANTHER" id="PTHR43163:SF6">
    <property type="entry name" value="DIPEPTIDE TRANSPORT SYSTEM PERMEASE PROTEIN DPPB-RELATED"/>
    <property type="match status" value="1"/>
</dbReference>
<evidence type="ECO:0000259" key="9">
    <source>
        <dbReference type="PROSITE" id="PS50928"/>
    </source>
</evidence>
<keyword evidence="6 7" id="KW-0472">Membrane</keyword>
<gene>
    <name evidence="10" type="ORF">Daura_19960</name>
</gene>
<keyword evidence="3" id="KW-1003">Cell membrane</keyword>
<dbReference type="PROSITE" id="PS50928">
    <property type="entry name" value="ABC_TM1"/>
    <property type="match status" value="1"/>
</dbReference>
<sequence>MEVTPLKTSPVPPAKGPAPPATNHVATPLTRPGMPAAPTGGATPAAAGRSRAGALRRAAARLAALLASLLIALSMAFMLGRLSGDPTTTILGPMATPEQREALRHELGLDRPLLVQYLDYLKGVVTGDLGQSLQFYQSNTSMILDRLPFTLQLVAAGMALAILVGVPLGVLAATREGTWWDRAASTVALLGQSVPVFWFGMMLVVLFAVNLGWLPAGQSGTPAHLVLPALTMSVYPMAQIARLTRASMSEALAEPYIDAAKARGITGRRVVWRHAFKNAMMPILTIVVLQTGILLSGAVAVEYVYSWPGLGQLALQAIQFRDFPLVQAIVVFGALVFVLLNLLVDVIHSIVDPRVR</sequence>
<dbReference type="GO" id="GO:0055085">
    <property type="term" value="P:transmembrane transport"/>
    <property type="evidence" value="ECO:0007669"/>
    <property type="project" value="InterPro"/>
</dbReference>
<proteinExistence type="inferred from homology"/>
<dbReference type="InterPro" id="IPR035906">
    <property type="entry name" value="MetI-like_sf"/>
</dbReference>
<feature type="transmembrane region" description="Helical" evidence="7">
    <location>
        <begin position="283"/>
        <end position="305"/>
    </location>
</feature>
<evidence type="ECO:0000256" key="2">
    <source>
        <dbReference type="ARBA" id="ARBA00022448"/>
    </source>
</evidence>
<keyword evidence="2 7" id="KW-0813">Transport</keyword>
<keyword evidence="11" id="KW-1185">Reference proteome</keyword>
<evidence type="ECO:0000256" key="3">
    <source>
        <dbReference type="ARBA" id="ARBA00022475"/>
    </source>
</evidence>
<dbReference type="Pfam" id="PF19300">
    <property type="entry name" value="BPD_transp_1_N"/>
    <property type="match status" value="1"/>
</dbReference>
<dbReference type="EMBL" id="CP073767">
    <property type="protein sequence ID" value="UWZ58240.1"/>
    <property type="molecule type" value="Genomic_DNA"/>
</dbReference>
<dbReference type="InterPro" id="IPR045621">
    <property type="entry name" value="BPD_transp_1_N"/>
</dbReference>
<feature type="transmembrane region" description="Helical" evidence="7">
    <location>
        <begin position="58"/>
        <end position="79"/>
    </location>
</feature>
<feature type="compositionally biased region" description="Pro residues" evidence="8">
    <location>
        <begin position="10"/>
        <end position="20"/>
    </location>
</feature>
<reference evidence="10" key="1">
    <citation type="submission" date="2021-04" db="EMBL/GenBank/DDBJ databases">
        <title>Dactylosporangium aurantiacum NRRL B-8018 full assembly.</title>
        <authorList>
            <person name="Hartkoorn R.C."/>
            <person name="Beaudoing E."/>
            <person name="Hot D."/>
        </authorList>
    </citation>
    <scope>NUCLEOTIDE SEQUENCE</scope>
    <source>
        <strain evidence="10">NRRL B-8018</strain>
    </source>
</reference>
<feature type="compositionally biased region" description="Low complexity" evidence="8">
    <location>
        <begin position="30"/>
        <end position="48"/>
    </location>
</feature>
<comment type="similarity">
    <text evidence="7">Belongs to the binding-protein-dependent transport system permease family.</text>
</comment>
<evidence type="ECO:0000256" key="7">
    <source>
        <dbReference type="RuleBase" id="RU363032"/>
    </source>
</evidence>
<dbReference type="Proteomes" id="UP001058003">
    <property type="component" value="Chromosome"/>
</dbReference>
<name>A0A9Q9MKR7_9ACTN</name>
<evidence type="ECO:0000256" key="4">
    <source>
        <dbReference type="ARBA" id="ARBA00022692"/>
    </source>
</evidence>
<dbReference type="InterPro" id="IPR000515">
    <property type="entry name" value="MetI-like"/>
</dbReference>